<name>A0A0E9VA63_ANGAN</name>
<reference evidence="1" key="1">
    <citation type="submission" date="2014-11" db="EMBL/GenBank/DDBJ databases">
        <authorList>
            <person name="Amaro Gonzalez C."/>
        </authorList>
    </citation>
    <scope>NUCLEOTIDE SEQUENCE</scope>
</reference>
<dbReference type="EMBL" id="GBXM01034464">
    <property type="protein sequence ID" value="JAH74113.1"/>
    <property type="molecule type" value="Transcribed_RNA"/>
</dbReference>
<proteinExistence type="predicted"/>
<protein>
    <submittedName>
        <fullName evidence="1">Uncharacterized protein</fullName>
    </submittedName>
</protein>
<accession>A0A0E9VA63</accession>
<evidence type="ECO:0000313" key="1">
    <source>
        <dbReference type="EMBL" id="JAH74113.1"/>
    </source>
</evidence>
<dbReference type="AlphaFoldDB" id="A0A0E9VA63"/>
<sequence>MSSNSPILASCALMVWEKKAYVFLGDHFLLRWPLHTNDQRSLGDVLLNYGTSFFIVSLVDCSAIRGLHQHLVAGISDLLDVPGAQGARASPTH</sequence>
<organism evidence="1">
    <name type="scientific">Anguilla anguilla</name>
    <name type="common">European freshwater eel</name>
    <name type="synonym">Muraena anguilla</name>
    <dbReference type="NCBI Taxonomy" id="7936"/>
    <lineage>
        <taxon>Eukaryota</taxon>
        <taxon>Metazoa</taxon>
        <taxon>Chordata</taxon>
        <taxon>Craniata</taxon>
        <taxon>Vertebrata</taxon>
        <taxon>Euteleostomi</taxon>
        <taxon>Actinopterygii</taxon>
        <taxon>Neopterygii</taxon>
        <taxon>Teleostei</taxon>
        <taxon>Anguilliformes</taxon>
        <taxon>Anguillidae</taxon>
        <taxon>Anguilla</taxon>
    </lineage>
</organism>
<reference evidence="1" key="2">
    <citation type="journal article" date="2015" name="Fish Shellfish Immunol.">
        <title>Early steps in the European eel (Anguilla anguilla)-Vibrio vulnificus interaction in the gills: Role of the RtxA13 toxin.</title>
        <authorList>
            <person name="Callol A."/>
            <person name="Pajuelo D."/>
            <person name="Ebbesson L."/>
            <person name="Teles M."/>
            <person name="MacKenzie S."/>
            <person name="Amaro C."/>
        </authorList>
    </citation>
    <scope>NUCLEOTIDE SEQUENCE</scope>
</reference>